<sequence length="94" mass="10962">MTQKKIVEEVAQMVNLLESEGLYKFILAFKDQKGRLQRLIFENEMFYLHDADRERFTRLFPVIVQHILSNIGKGIYQVHSFAGYRSPVEGGEVV</sequence>
<proteinExistence type="predicted"/>
<name>A0ABQ1H315_9BACL</name>
<dbReference type="RefSeq" id="WP_188433488.1">
    <property type="nucleotide sequence ID" value="NZ_BMEX01000020.1"/>
</dbReference>
<dbReference type="Proteomes" id="UP000617979">
    <property type="component" value="Unassembled WGS sequence"/>
</dbReference>
<gene>
    <name evidence="1" type="ORF">GCM10007416_31650</name>
</gene>
<dbReference type="EMBL" id="BMEX01000020">
    <property type="protein sequence ID" value="GGA56140.1"/>
    <property type="molecule type" value="Genomic_DNA"/>
</dbReference>
<comment type="caution">
    <text evidence="1">The sequence shown here is derived from an EMBL/GenBank/DDBJ whole genome shotgun (WGS) entry which is preliminary data.</text>
</comment>
<reference evidence="2" key="1">
    <citation type="journal article" date="2019" name="Int. J. Syst. Evol. Microbiol.">
        <title>The Global Catalogue of Microorganisms (GCM) 10K type strain sequencing project: providing services to taxonomists for standard genome sequencing and annotation.</title>
        <authorList>
            <consortium name="The Broad Institute Genomics Platform"/>
            <consortium name="The Broad Institute Genome Sequencing Center for Infectious Disease"/>
            <person name="Wu L."/>
            <person name="Ma J."/>
        </authorList>
    </citation>
    <scope>NUCLEOTIDE SEQUENCE [LARGE SCALE GENOMIC DNA]</scope>
    <source>
        <strain evidence="2">CGMCC 1.12404</strain>
    </source>
</reference>
<organism evidence="1 2">
    <name type="scientific">Kroppenstedtia guangzhouensis</name>
    <dbReference type="NCBI Taxonomy" id="1274356"/>
    <lineage>
        <taxon>Bacteria</taxon>
        <taxon>Bacillati</taxon>
        <taxon>Bacillota</taxon>
        <taxon>Bacilli</taxon>
        <taxon>Bacillales</taxon>
        <taxon>Thermoactinomycetaceae</taxon>
        <taxon>Kroppenstedtia</taxon>
    </lineage>
</organism>
<accession>A0ABQ1H315</accession>
<evidence type="ECO:0000313" key="2">
    <source>
        <dbReference type="Proteomes" id="UP000617979"/>
    </source>
</evidence>
<evidence type="ECO:0000313" key="1">
    <source>
        <dbReference type="EMBL" id="GGA56140.1"/>
    </source>
</evidence>
<keyword evidence="2" id="KW-1185">Reference proteome</keyword>
<protein>
    <submittedName>
        <fullName evidence="1">Uncharacterized protein</fullName>
    </submittedName>
</protein>